<dbReference type="Gene3D" id="1.20.120.1760">
    <property type="match status" value="1"/>
</dbReference>
<sequence length="295" mass="32753">MPTFPRRRKNDGPKTGRFGRFSRFRFSRRTGNGARSLDAGARPRRGIYLLPNAFTTAALFGGFYAIVMAMNQRFDHACWAVFIAMVLDGLDGRVARLTNTQSEFGAQYDSLSDMVSFGAAPALVIYEWSLRGLGKLGWIAAFVYCAGAALRLARFNTNIEVVDKRFFQGLPSPAAAALVVGFVMMMTDPEINISPRQADWISWVIALFAGITMVTNVPFYSFKDVNFRKSVPFIVVFLVALGLALLAIDPPKVLWPLFVLYGLSGYAVYVYRFAKGKPVSIVQTGEEPLDPSERR</sequence>
<keyword evidence="10" id="KW-0443">Lipid metabolism</keyword>
<comment type="caution">
    <text evidence="17">The sequence shown here is derived from an EMBL/GenBank/DDBJ whole genome shotgun (WGS) entry which is preliminary data.</text>
</comment>
<keyword evidence="18" id="KW-1185">Reference proteome</keyword>
<feature type="transmembrane region" description="Helical" evidence="16">
    <location>
        <begin position="231"/>
        <end position="248"/>
    </location>
</feature>
<feature type="transmembrane region" description="Helical" evidence="16">
    <location>
        <begin position="166"/>
        <end position="185"/>
    </location>
</feature>
<evidence type="ECO:0000256" key="11">
    <source>
        <dbReference type="ARBA" id="ARBA00023136"/>
    </source>
</evidence>
<proteinExistence type="inferred from homology"/>
<dbReference type="RefSeq" id="WP_258846583.1">
    <property type="nucleotide sequence ID" value="NZ_JANUGX010000020.1"/>
</dbReference>
<protein>
    <recommendedName>
        <fullName evidence="5">CDP-diacylglycerol--serine O-phosphatidyltransferase</fullName>
        <ecNumber evidence="4">2.7.8.8</ecNumber>
    </recommendedName>
    <alternativeName>
        <fullName evidence="14">Phosphatidylserine synthase</fullName>
    </alternativeName>
</protein>
<comment type="similarity">
    <text evidence="3 15">Belongs to the CDP-alcohol phosphatidyltransferase class-I family.</text>
</comment>
<reference evidence="17 18" key="1">
    <citation type="submission" date="2022-08" db="EMBL/GenBank/DDBJ databases">
        <title>Reclassification of Massilia species as members of the genera Telluria, Duganella, Pseudoduganella, Mokoshia gen. nov. and Zemynaea gen. nov. using orthogonal and non-orthogonal genome-based approaches.</title>
        <authorList>
            <person name="Bowman J.P."/>
        </authorList>
    </citation>
    <scope>NUCLEOTIDE SEQUENCE [LARGE SCALE GENOMIC DNA]</scope>
    <source>
        <strain evidence="17 18">LMG 28164</strain>
    </source>
</reference>
<evidence type="ECO:0000256" key="14">
    <source>
        <dbReference type="ARBA" id="ARBA00032361"/>
    </source>
</evidence>
<organism evidence="17 18">
    <name type="scientific">Massilia norwichensis</name>
    <dbReference type="NCBI Taxonomy" id="1442366"/>
    <lineage>
        <taxon>Bacteria</taxon>
        <taxon>Pseudomonadati</taxon>
        <taxon>Pseudomonadota</taxon>
        <taxon>Betaproteobacteria</taxon>
        <taxon>Burkholderiales</taxon>
        <taxon>Oxalobacteraceae</taxon>
        <taxon>Telluria group</taxon>
        <taxon>Massilia</taxon>
    </lineage>
</organism>
<evidence type="ECO:0000256" key="15">
    <source>
        <dbReference type="RuleBase" id="RU003750"/>
    </source>
</evidence>
<evidence type="ECO:0000313" key="17">
    <source>
        <dbReference type="EMBL" id="MCS0590807.1"/>
    </source>
</evidence>
<evidence type="ECO:0000256" key="4">
    <source>
        <dbReference type="ARBA" id="ARBA00013174"/>
    </source>
</evidence>
<name>A0ABT2A9H2_9BURK</name>
<dbReference type="EC" id="2.7.8.8" evidence="4"/>
<dbReference type="PROSITE" id="PS00379">
    <property type="entry name" value="CDP_ALCOHOL_P_TRANSF"/>
    <property type="match status" value="1"/>
</dbReference>
<accession>A0ABT2A9H2</accession>
<keyword evidence="8 16" id="KW-0812">Transmembrane</keyword>
<evidence type="ECO:0000256" key="7">
    <source>
        <dbReference type="ARBA" id="ARBA00022679"/>
    </source>
</evidence>
<dbReference type="NCBIfam" id="TIGR00473">
    <property type="entry name" value="pssA"/>
    <property type="match status" value="1"/>
</dbReference>
<keyword evidence="13" id="KW-1208">Phospholipid metabolism</keyword>
<dbReference type="EMBL" id="JANUGX010000020">
    <property type="protein sequence ID" value="MCS0590807.1"/>
    <property type="molecule type" value="Genomic_DNA"/>
</dbReference>
<dbReference type="Proteomes" id="UP001205560">
    <property type="component" value="Unassembled WGS sequence"/>
</dbReference>
<evidence type="ECO:0000256" key="2">
    <source>
        <dbReference type="ARBA" id="ARBA00004127"/>
    </source>
</evidence>
<feature type="transmembrane region" description="Helical" evidence="16">
    <location>
        <begin position="136"/>
        <end position="154"/>
    </location>
</feature>
<dbReference type="InterPro" id="IPR000462">
    <property type="entry name" value="CDP-OH_P_trans"/>
</dbReference>
<comment type="catalytic activity">
    <reaction evidence="1">
        <text>a CDP-1,2-diacyl-sn-glycerol + L-serine = a 1,2-diacyl-sn-glycero-3-phospho-L-serine + CMP + H(+)</text>
        <dbReference type="Rhea" id="RHEA:16913"/>
        <dbReference type="ChEBI" id="CHEBI:15378"/>
        <dbReference type="ChEBI" id="CHEBI:33384"/>
        <dbReference type="ChEBI" id="CHEBI:57262"/>
        <dbReference type="ChEBI" id="CHEBI:58332"/>
        <dbReference type="ChEBI" id="CHEBI:60377"/>
        <dbReference type="EC" id="2.7.8.8"/>
    </reaction>
</comment>
<feature type="transmembrane region" description="Helical" evidence="16">
    <location>
        <begin position="254"/>
        <end position="271"/>
    </location>
</feature>
<evidence type="ECO:0000256" key="6">
    <source>
        <dbReference type="ARBA" id="ARBA00022516"/>
    </source>
</evidence>
<evidence type="ECO:0000256" key="10">
    <source>
        <dbReference type="ARBA" id="ARBA00023098"/>
    </source>
</evidence>
<dbReference type="PANTHER" id="PTHR14269">
    <property type="entry name" value="CDP-DIACYLGLYCEROL--GLYCEROL-3-PHOSPHATE 3-PHOSPHATIDYLTRANSFERASE-RELATED"/>
    <property type="match status" value="1"/>
</dbReference>
<dbReference type="InterPro" id="IPR050324">
    <property type="entry name" value="CDP-alcohol_PTase-I"/>
</dbReference>
<gene>
    <name evidence="17" type="primary">pssA</name>
    <name evidence="17" type="ORF">NX782_16580</name>
</gene>
<dbReference type="GO" id="GO:0003882">
    <property type="term" value="F:CDP-diacylglycerol-serine O-phosphatidyltransferase activity"/>
    <property type="evidence" value="ECO:0007669"/>
    <property type="project" value="UniProtKB-EC"/>
</dbReference>
<keyword evidence="9 16" id="KW-1133">Transmembrane helix</keyword>
<evidence type="ECO:0000256" key="1">
    <source>
        <dbReference type="ARBA" id="ARBA00000287"/>
    </source>
</evidence>
<feature type="transmembrane region" description="Helical" evidence="16">
    <location>
        <begin position="200"/>
        <end position="219"/>
    </location>
</feature>
<evidence type="ECO:0000256" key="16">
    <source>
        <dbReference type="SAM" id="Phobius"/>
    </source>
</evidence>
<evidence type="ECO:0000256" key="8">
    <source>
        <dbReference type="ARBA" id="ARBA00022692"/>
    </source>
</evidence>
<evidence type="ECO:0000256" key="12">
    <source>
        <dbReference type="ARBA" id="ARBA00023209"/>
    </source>
</evidence>
<dbReference type="InterPro" id="IPR043130">
    <property type="entry name" value="CDP-OH_PTrfase_TM_dom"/>
</dbReference>
<comment type="subcellular location">
    <subcellularLocation>
        <location evidence="2">Endomembrane system</location>
        <topology evidence="2">Multi-pass membrane protein</topology>
    </subcellularLocation>
</comment>
<evidence type="ECO:0000256" key="13">
    <source>
        <dbReference type="ARBA" id="ARBA00023264"/>
    </source>
</evidence>
<evidence type="ECO:0000256" key="3">
    <source>
        <dbReference type="ARBA" id="ARBA00010441"/>
    </source>
</evidence>
<evidence type="ECO:0000256" key="9">
    <source>
        <dbReference type="ARBA" id="ARBA00022989"/>
    </source>
</evidence>
<keyword evidence="7 15" id="KW-0808">Transferase</keyword>
<evidence type="ECO:0000313" key="18">
    <source>
        <dbReference type="Proteomes" id="UP001205560"/>
    </source>
</evidence>
<dbReference type="InterPro" id="IPR004533">
    <property type="entry name" value="CDP-diaglyc--ser_O-PTrfase"/>
</dbReference>
<dbReference type="InterPro" id="IPR048254">
    <property type="entry name" value="CDP_ALCOHOL_P_TRANSF_CS"/>
</dbReference>
<dbReference type="Pfam" id="PF01066">
    <property type="entry name" value="CDP-OH_P_transf"/>
    <property type="match status" value="1"/>
</dbReference>
<keyword evidence="11 16" id="KW-0472">Membrane</keyword>
<keyword evidence="12" id="KW-0594">Phospholipid biosynthesis</keyword>
<keyword evidence="6" id="KW-0444">Lipid biosynthesis</keyword>
<feature type="transmembrane region" description="Helical" evidence="16">
    <location>
        <begin position="47"/>
        <end position="67"/>
    </location>
</feature>
<dbReference type="PANTHER" id="PTHR14269:SF61">
    <property type="entry name" value="CDP-DIACYLGLYCEROL--SERINE O-PHOSPHATIDYLTRANSFERASE"/>
    <property type="match status" value="1"/>
</dbReference>
<evidence type="ECO:0000256" key="5">
    <source>
        <dbReference type="ARBA" id="ARBA00017171"/>
    </source>
</evidence>